<evidence type="ECO:0000256" key="5">
    <source>
        <dbReference type="ARBA" id="ARBA00022741"/>
    </source>
</evidence>
<gene>
    <name evidence="9" type="ORF">GKA01_16300</name>
</gene>
<dbReference type="EMBL" id="BJVA01000008">
    <property type="protein sequence ID" value="GEK96433.1"/>
    <property type="molecule type" value="Genomic_DNA"/>
</dbReference>
<dbReference type="GO" id="GO:0015833">
    <property type="term" value="P:peptide transport"/>
    <property type="evidence" value="ECO:0007669"/>
    <property type="project" value="InterPro"/>
</dbReference>
<dbReference type="CDD" id="cd03257">
    <property type="entry name" value="ABC_NikE_OppD_transporters"/>
    <property type="match status" value="2"/>
</dbReference>
<dbReference type="GO" id="GO:0005524">
    <property type="term" value="F:ATP binding"/>
    <property type="evidence" value="ECO:0007669"/>
    <property type="project" value="UniProtKB-KW"/>
</dbReference>
<dbReference type="InterPro" id="IPR050388">
    <property type="entry name" value="ABC_Ni/Peptide_Import"/>
</dbReference>
<reference evidence="9 10" key="1">
    <citation type="submission" date="2019-07" db="EMBL/GenBank/DDBJ databases">
        <title>Whole genome shotgun sequence of Gluconobacter kanchanaburiensis NBRC 103587.</title>
        <authorList>
            <person name="Hosoyama A."/>
            <person name="Uohara A."/>
            <person name="Ohji S."/>
            <person name="Ichikawa N."/>
        </authorList>
    </citation>
    <scope>NUCLEOTIDE SEQUENCE [LARGE SCALE GENOMIC DNA]</scope>
    <source>
        <strain evidence="9 10">NBRC 103587</strain>
    </source>
</reference>
<protein>
    <submittedName>
        <fullName evidence="9">ABC transporter ATP-binding protein</fullName>
    </submittedName>
</protein>
<evidence type="ECO:0000313" key="10">
    <source>
        <dbReference type="Proteomes" id="UP000321079"/>
    </source>
</evidence>
<evidence type="ECO:0000256" key="1">
    <source>
        <dbReference type="ARBA" id="ARBA00004417"/>
    </source>
</evidence>
<keyword evidence="7" id="KW-0472">Membrane</keyword>
<sequence length="536" mass="58391">MTKPLLSIRDLRVSFVSDRTHKDVLHGVSLSVERGKVLALVGESGSGKSVTGLTTMGLLPRQATVTGGSIRFRGEEITGHVPRSLRGAGIAMVFQNPRAALNPTRRIRDQLSDVIRAHGKVDRAGLQARLTELMHQVSITDATRCLNAYPHQLSGGLCQRIVIAMAVACSPDLIIADEPTTGLDVLTQKAAMDLLLRLTRERDMGMILVTHDLGMAAQYSDDVAVMRHGKIVERGTPEALFRSPRNDYTRQLVAACPTATSLLEAPEATVARQAAEPVPLLEVRSMVKEYQNGFRAVDDVSFVIRPGECLGLIGESGSGKSTISRLVSRLVDPEGGEILFNGTPISTIPAEAFYRASQRRQIQFVFQDAAGSLNPRYTAYRSIVDPLLRMGPVPDGEALRALVVRTACSVGLSEEMLERYPHQMSGGQCARVGIARAIIVSPDLLILDEPTAALDVLVQAEVLALLERLRRERGMSYLFVSHDLHVVRMLCDRAIILRRGRIVEAGRCDDIFRAPQSDYTASLLEAIPHFSPGASV</sequence>
<dbReference type="RefSeq" id="WP_146861248.1">
    <property type="nucleotide sequence ID" value="NZ_BARK01000007.1"/>
</dbReference>
<dbReference type="GO" id="GO:0005886">
    <property type="term" value="C:plasma membrane"/>
    <property type="evidence" value="ECO:0007669"/>
    <property type="project" value="UniProtKB-SubCell"/>
</dbReference>
<keyword evidence="6 9" id="KW-0067">ATP-binding</keyword>
<dbReference type="InterPro" id="IPR013563">
    <property type="entry name" value="Oligopep_ABC_C"/>
</dbReference>
<dbReference type="InterPro" id="IPR003439">
    <property type="entry name" value="ABC_transporter-like_ATP-bd"/>
</dbReference>
<dbReference type="Proteomes" id="UP000321079">
    <property type="component" value="Unassembled WGS sequence"/>
</dbReference>
<comment type="subcellular location">
    <subcellularLocation>
        <location evidence="1">Cell inner membrane</location>
        <topology evidence="1">Peripheral membrane protein</topology>
    </subcellularLocation>
</comment>
<dbReference type="SMART" id="SM00382">
    <property type="entry name" value="AAA"/>
    <property type="match status" value="2"/>
</dbReference>
<dbReference type="PROSITE" id="PS50893">
    <property type="entry name" value="ABC_TRANSPORTER_2"/>
    <property type="match status" value="2"/>
</dbReference>
<dbReference type="Gene3D" id="3.40.50.300">
    <property type="entry name" value="P-loop containing nucleotide triphosphate hydrolases"/>
    <property type="match status" value="2"/>
</dbReference>
<dbReference type="PANTHER" id="PTHR43297">
    <property type="entry name" value="OLIGOPEPTIDE TRANSPORT ATP-BINDING PROTEIN APPD"/>
    <property type="match status" value="1"/>
</dbReference>
<dbReference type="AlphaFoldDB" id="A0A511B9V2"/>
<dbReference type="Pfam" id="PF00005">
    <property type="entry name" value="ABC_tran"/>
    <property type="match status" value="2"/>
</dbReference>
<dbReference type="InterPro" id="IPR027417">
    <property type="entry name" value="P-loop_NTPase"/>
</dbReference>
<dbReference type="OrthoDB" id="9802264at2"/>
<dbReference type="InterPro" id="IPR003593">
    <property type="entry name" value="AAA+_ATPase"/>
</dbReference>
<keyword evidence="5" id="KW-0547">Nucleotide-binding</keyword>
<feature type="domain" description="ABC transporter" evidence="8">
    <location>
        <begin position="8"/>
        <end position="253"/>
    </location>
</feature>
<evidence type="ECO:0000313" key="9">
    <source>
        <dbReference type="EMBL" id="GEK96433.1"/>
    </source>
</evidence>
<proteinExistence type="inferred from homology"/>
<dbReference type="Pfam" id="PF08352">
    <property type="entry name" value="oligo_HPY"/>
    <property type="match status" value="2"/>
</dbReference>
<evidence type="ECO:0000256" key="7">
    <source>
        <dbReference type="ARBA" id="ARBA00023136"/>
    </source>
</evidence>
<comment type="caution">
    <text evidence="9">The sequence shown here is derived from an EMBL/GenBank/DDBJ whole genome shotgun (WGS) entry which is preliminary data.</text>
</comment>
<organism evidence="9 10">
    <name type="scientific">Gluconobacter kanchanaburiensis NBRC 103587</name>
    <dbReference type="NCBI Taxonomy" id="1307948"/>
    <lineage>
        <taxon>Bacteria</taxon>
        <taxon>Pseudomonadati</taxon>
        <taxon>Pseudomonadota</taxon>
        <taxon>Alphaproteobacteria</taxon>
        <taxon>Acetobacterales</taxon>
        <taxon>Acetobacteraceae</taxon>
        <taxon>Gluconobacter</taxon>
    </lineage>
</organism>
<name>A0A511B9V2_9PROT</name>
<dbReference type="InterPro" id="IPR017871">
    <property type="entry name" value="ABC_transporter-like_CS"/>
</dbReference>
<evidence type="ECO:0000256" key="3">
    <source>
        <dbReference type="ARBA" id="ARBA00022448"/>
    </source>
</evidence>
<evidence type="ECO:0000256" key="6">
    <source>
        <dbReference type="ARBA" id="ARBA00022840"/>
    </source>
</evidence>
<evidence type="ECO:0000259" key="8">
    <source>
        <dbReference type="PROSITE" id="PS50893"/>
    </source>
</evidence>
<dbReference type="GO" id="GO:0016887">
    <property type="term" value="F:ATP hydrolysis activity"/>
    <property type="evidence" value="ECO:0007669"/>
    <property type="project" value="InterPro"/>
</dbReference>
<evidence type="ECO:0000256" key="4">
    <source>
        <dbReference type="ARBA" id="ARBA00022475"/>
    </source>
</evidence>
<evidence type="ECO:0000256" key="2">
    <source>
        <dbReference type="ARBA" id="ARBA00005417"/>
    </source>
</evidence>
<keyword evidence="3" id="KW-0813">Transport</keyword>
<dbReference type="PROSITE" id="PS00211">
    <property type="entry name" value="ABC_TRANSPORTER_1"/>
    <property type="match status" value="1"/>
</dbReference>
<accession>A0A511B9V2</accession>
<dbReference type="SUPFAM" id="SSF52540">
    <property type="entry name" value="P-loop containing nucleoside triphosphate hydrolases"/>
    <property type="match status" value="2"/>
</dbReference>
<dbReference type="PANTHER" id="PTHR43297:SF2">
    <property type="entry name" value="DIPEPTIDE TRANSPORT ATP-BINDING PROTEIN DPPD"/>
    <property type="match status" value="1"/>
</dbReference>
<feature type="domain" description="ABC transporter" evidence="8">
    <location>
        <begin position="281"/>
        <end position="524"/>
    </location>
</feature>
<keyword evidence="4" id="KW-1003">Cell membrane</keyword>
<comment type="similarity">
    <text evidence="2">Belongs to the ABC transporter superfamily.</text>
</comment>
<keyword evidence="10" id="KW-1185">Reference proteome</keyword>